<name>A0AAU7JMG5_9HYPH</name>
<dbReference type="AlphaFoldDB" id="A0AAU7JMG5"/>
<gene>
    <name evidence="1" type="ORF">ABEG18_12895</name>
</gene>
<proteinExistence type="predicted"/>
<dbReference type="EMBL" id="CP157484">
    <property type="protein sequence ID" value="XBO41611.1"/>
    <property type="molecule type" value="Genomic_DNA"/>
</dbReference>
<dbReference type="RefSeq" id="WP_406858465.1">
    <property type="nucleotide sequence ID" value="NZ_CP157484.1"/>
</dbReference>
<organism evidence="1">
    <name type="scientific">Alsobacter sp. KACC 23698</name>
    <dbReference type="NCBI Taxonomy" id="3149229"/>
    <lineage>
        <taxon>Bacteria</taxon>
        <taxon>Pseudomonadati</taxon>
        <taxon>Pseudomonadota</taxon>
        <taxon>Alphaproteobacteria</taxon>
        <taxon>Hyphomicrobiales</taxon>
        <taxon>Alsobacteraceae</taxon>
        <taxon>Alsobacter</taxon>
    </lineage>
</organism>
<protein>
    <submittedName>
        <fullName evidence="1">Uncharacterized protein</fullName>
    </submittedName>
</protein>
<reference evidence="1" key="1">
    <citation type="submission" date="2024-05" db="EMBL/GenBank/DDBJ databases">
        <authorList>
            <person name="Kim S."/>
            <person name="Heo J."/>
            <person name="Choi H."/>
            <person name="Choi Y."/>
            <person name="Kwon S.-W."/>
            <person name="Kim Y."/>
        </authorList>
    </citation>
    <scope>NUCLEOTIDE SEQUENCE</scope>
    <source>
        <strain evidence="1">KACC 23698</strain>
    </source>
</reference>
<accession>A0AAU7JMG5</accession>
<evidence type="ECO:0000313" key="1">
    <source>
        <dbReference type="EMBL" id="XBO41611.1"/>
    </source>
</evidence>
<sequence length="129" mass="13823">MPAGFRVCDAQGTWLAYCYGDSTGYRSTGSVMMSPDQAMTMAELIARLPDLEHGFATAELPNGLQGPLLVQDRTTWFAVTDPGGILIAAVYHSDPQAGDLNRDEARRIAGGIARLPWLPSSGPARLAKM</sequence>